<proteinExistence type="predicted"/>
<evidence type="ECO:0000313" key="1">
    <source>
        <dbReference type="EMBL" id="DAD73648.1"/>
    </source>
</evidence>
<dbReference type="EMBL" id="BK014741">
    <property type="protein sequence ID" value="DAD73648.1"/>
    <property type="molecule type" value="Genomic_DNA"/>
</dbReference>
<protein>
    <submittedName>
        <fullName evidence="1">Uncharacterized protein</fullName>
    </submittedName>
</protein>
<reference evidence="1" key="1">
    <citation type="journal article" date="2021" name="Proc. Natl. Acad. Sci. U.S.A.">
        <title>A Catalog of Tens of Thousands of Viruses from Human Metagenomes Reveals Hidden Associations with Chronic Diseases.</title>
        <authorList>
            <person name="Tisza M.J."/>
            <person name="Buck C.B."/>
        </authorList>
    </citation>
    <scope>NUCLEOTIDE SEQUENCE</scope>
    <source>
        <strain evidence="1">Cthzn51</strain>
    </source>
</reference>
<accession>A0A8S5LUT2</accession>
<sequence length="45" mass="4821">MDKFLGLGLVNIMGLWLLFTVFSAFAKTIALSHPIEGVSDIILAG</sequence>
<name>A0A8S5LUT2_9VIRU</name>
<organism evidence="1">
    <name type="scientific">Tectiviridae sp. cthzn51</name>
    <dbReference type="NCBI Taxonomy" id="2826821"/>
    <lineage>
        <taxon>Viruses</taxon>
        <taxon>Varidnaviria</taxon>
        <taxon>Bamfordvirae</taxon>
        <taxon>Preplasmiviricota</taxon>
        <taxon>Prepoliviricotina</taxon>
        <taxon>Tectiliviricetes</taxon>
        <taxon>Kalamavirales</taxon>
        <taxon>Tectiviridae</taxon>
    </lineage>
</organism>